<dbReference type="Pfam" id="PF03457">
    <property type="entry name" value="HA"/>
    <property type="match status" value="4"/>
</dbReference>
<evidence type="ECO:0000256" key="1">
    <source>
        <dbReference type="SAM" id="MobiDB-lite"/>
    </source>
</evidence>
<evidence type="ECO:0000259" key="2">
    <source>
        <dbReference type="Pfam" id="PF03457"/>
    </source>
</evidence>
<organism evidence="3 4">
    <name type="scientific">Seminavis robusta</name>
    <dbReference type="NCBI Taxonomy" id="568900"/>
    <lineage>
        <taxon>Eukaryota</taxon>
        <taxon>Sar</taxon>
        <taxon>Stramenopiles</taxon>
        <taxon>Ochrophyta</taxon>
        <taxon>Bacillariophyta</taxon>
        <taxon>Bacillariophyceae</taxon>
        <taxon>Bacillariophycidae</taxon>
        <taxon>Naviculales</taxon>
        <taxon>Naviculaceae</taxon>
        <taxon>Seminavis</taxon>
    </lineage>
</organism>
<keyword evidence="3" id="KW-0547">Nucleotide-binding</keyword>
<dbReference type="InterPro" id="IPR005114">
    <property type="entry name" value="Helicase_assoc"/>
</dbReference>
<accession>A0A9N8HEY8</accession>
<feature type="domain" description="Helicase-associated" evidence="2">
    <location>
        <begin position="96"/>
        <end position="158"/>
    </location>
</feature>
<keyword evidence="3" id="KW-0067">ATP-binding</keyword>
<protein>
    <submittedName>
        <fullName evidence="3">Helicase</fullName>
    </submittedName>
</protein>
<dbReference type="PANTHER" id="PTHR33418">
    <property type="entry name" value="HELICASE-ASSOCIATED"/>
    <property type="match status" value="1"/>
</dbReference>
<feature type="domain" description="Helicase-associated" evidence="2">
    <location>
        <begin position="257"/>
        <end position="314"/>
    </location>
</feature>
<proteinExistence type="predicted"/>
<dbReference type="OrthoDB" id="46808at2759"/>
<feature type="region of interest" description="Disordered" evidence="1">
    <location>
        <begin position="1"/>
        <end position="31"/>
    </location>
</feature>
<feature type="domain" description="Helicase-associated" evidence="2">
    <location>
        <begin position="175"/>
        <end position="236"/>
    </location>
</feature>
<evidence type="ECO:0000313" key="3">
    <source>
        <dbReference type="EMBL" id="CAB9509845.1"/>
    </source>
</evidence>
<dbReference type="Proteomes" id="UP001153069">
    <property type="component" value="Unassembled WGS sequence"/>
</dbReference>
<dbReference type="PANTHER" id="PTHR33418:SF1">
    <property type="entry name" value="HELICASE-ASSOCIATED DOMAIN-CONTAINING PROTEIN"/>
    <property type="match status" value="1"/>
</dbReference>
<gene>
    <name evidence="3" type="ORF">SEMRO_407_G136740.1</name>
</gene>
<evidence type="ECO:0000313" key="4">
    <source>
        <dbReference type="Proteomes" id="UP001153069"/>
    </source>
</evidence>
<sequence>MSQTNRKRTSSSSISSADLTSPEDMDPPRKMTFWERGYKSLKSFREKHGHTNVPYRYEEDRTLGTWTARQRKLKDELTDDQRRLLEEIGFTWQSTQDRAWMEKFDRLKTYFEKEGHSCVPTSYPDDPELGEWTAKQRQKETQGRLSQERRELLDSVKFVYRINKFVKRKSTAREDKKWWEQLERLIFFLLEHGHTLVPFQYFADKSLGRWVNEQRCQNMRGLLRHDRRDILSAIGFVWKVNSRKGQLILEDGADDNSQWAYNFRQLVEYKEMHGSFPAAGMDAPLSLWADAQRSIMEEGDMEEMRAQRLAAIGFCRDGEDEIWDTNYAKLQAQGYNSIYTLEDSCLSHWVIIQRYLYKKGQLHQDKKMQLFDIPGFVWDSSPLNLPKPESKHVLKEKQRRNSNSSNNNKENKKPSKGKKKVVATPLEEQRQTTSTISAPENKKPIKKRIPYVVASSTPSIATSTPANEIEGFCGLLAIASSFRAKENI</sequence>
<feature type="region of interest" description="Disordered" evidence="1">
    <location>
        <begin position="387"/>
        <end position="437"/>
    </location>
</feature>
<dbReference type="AlphaFoldDB" id="A0A9N8HEY8"/>
<dbReference type="GO" id="GO:0004386">
    <property type="term" value="F:helicase activity"/>
    <property type="evidence" value="ECO:0007669"/>
    <property type="project" value="UniProtKB-KW"/>
</dbReference>
<feature type="domain" description="Helicase-associated" evidence="2">
    <location>
        <begin position="33"/>
        <end position="90"/>
    </location>
</feature>
<dbReference type="EMBL" id="CAICTM010000406">
    <property type="protein sequence ID" value="CAB9509845.1"/>
    <property type="molecule type" value="Genomic_DNA"/>
</dbReference>
<reference evidence="3" key="1">
    <citation type="submission" date="2020-06" db="EMBL/GenBank/DDBJ databases">
        <authorList>
            <consortium name="Plant Systems Biology data submission"/>
        </authorList>
    </citation>
    <scope>NUCLEOTIDE SEQUENCE</scope>
    <source>
        <strain evidence="3">D6</strain>
    </source>
</reference>
<keyword evidence="3" id="KW-0347">Helicase</keyword>
<comment type="caution">
    <text evidence="3">The sequence shown here is derived from an EMBL/GenBank/DDBJ whole genome shotgun (WGS) entry which is preliminary data.</text>
</comment>
<name>A0A9N8HEY8_9STRA</name>
<dbReference type="Gene3D" id="6.10.140.530">
    <property type="match status" value="4"/>
</dbReference>
<keyword evidence="4" id="KW-1185">Reference proteome</keyword>
<keyword evidence="3" id="KW-0378">Hydrolase</keyword>